<evidence type="ECO:0000256" key="1">
    <source>
        <dbReference type="ARBA" id="ARBA00007090"/>
    </source>
</evidence>
<feature type="transmembrane region" description="Helical" evidence="15">
    <location>
        <begin position="36"/>
        <end position="60"/>
    </location>
</feature>
<dbReference type="GO" id="GO:0009002">
    <property type="term" value="F:serine-type D-Ala-D-Ala carboxypeptidase activity"/>
    <property type="evidence" value="ECO:0007669"/>
    <property type="project" value="UniProtKB-EC"/>
</dbReference>
<dbReference type="GO" id="GO:0009252">
    <property type="term" value="P:peptidoglycan biosynthetic process"/>
    <property type="evidence" value="ECO:0007669"/>
    <property type="project" value="UniProtKB-KW"/>
</dbReference>
<feature type="compositionally biased region" description="Pro residues" evidence="14">
    <location>
        <begin position="706"/>
        <end position="721"/>
    </location>
</feature>
<sequence length="789" mass="82942">MAPKRPQATQPPGNTGAPRGRTGGSPMEHAGNGVKFLGVSVLSGVLLAGLALPAVGAIGLTAKDTAESFANIPDDFKTPPLTQATQIFDAKGGLIAKVYERDRTVITADQMSPFMRHAQVDIEDARFYEHGAVDLKGVLRAISKNAESGTASQGASTLTQQYVKNVNVEKAGDDQAAVLEAQRKTLGRKIQELKVAIKLEEDLSKDQILTNYLNITFYGHQAYGVEAASQRYFSKSNKDLTVAEAATLAGVVQNPSQYDPVRYPENTVKRRNVVIDKMLENKHITADQAKEAKAAPLGLKYKDPQNGCITAQAGMGFFCDYVRHVVKQDPAFGKSADERKKLWNTGGLNIYTTLDPDKQAAAQNAVTKKVNVTDPVSAAATMMEPGSGKILAMAQTRPYGLDPNKNQTVVNLNVDAAMGGGNGFQTGSTFKPILAAAALESGMSNTQAFPSENKIEYPQMSTCSGTWKNTVKPKETVKNEQDSEVGPYQLKEAMARSVNTYFVQMEQQVGLCAMKQMANKLGITQSAKGDAFQEVPSMVLGTLELSPLTMANVYATFAARGKYCTPIAINKITTVDGKDVPVPQSQCSQAFSEQTADSLNAVLLNVTEKGTAASLGLDDGRKIAGKTGTTDEKKAAWFSGYTPSLATSVWLGGPAGGVKMKNITIGGKYFPEVFGADGPGPIWQLAMNQALKGTPVEPIQTANIPDPQPATPPPGTTPPATDPNAQQPPAGNPPPPQQGGNPGQPGGLPGNQAGGLPGGLPGGFPGGFTFPPGPGNGNGGRHGGGNGNG</sequence>
<dbReference type="Proteomes" id="UP000263377">
    <property type="component" value="Unassembled WGS sequence"/>
</dbReference>
<evidence type="ECO:0000256" key="10">
    <source>
        <dbReference type="ARBA" id="ARBA00023268"/>
    </source>
</evidence>
<keyword evidence="3" id="KW-0121">Carboxypeptidase</keyword>
<evidence type="ECO:0000256" key="5">
    <source>
        <dbReference type="ARBA" id="ARBA00022676"/>
    </source>
</evidence>
<keyword evidence="11" id="KW-0961">Cell wall biogenesis/degradation</keyword>
<comment type="caution">
    <text evidence="18">The sequence shown here is derived from an EMBL/GenBank/DDBJ whole genome shotgun (WGS) entry which is preliminary data.</text>
</comment>
<reference evidence="18 19" key="1">
    <citation type="submission" date="2018-08" db="EMBL/GenBank/DDBJ databases">
        <title>Diversity &amp; Physiological Properties of Lignin-Decomposing Actinobacteria from Soil.</title>
        <authorList>
            <person name="Roh S.G."/>
            <person name="Kim S.B."/>
        </authorList>
    </citation>
    <scope>NUCLEOTIDE SEQUENCE [LARGE SCALE GENOMIC DNA]</scope>
    <source>
        <strain evidence="18 19">MMS17-GH009</strain>
    </source>
</reference>
<dbReference type="GO" id="GO:0008360">
    <property type="term" value="P:regulation of cell shape"/>
    <property type="evidence" value="ECO:0007669"/>
    <property type="project" value="UniProtKB-KW"/>
</dbReference>
<dbReference type="Gene3D" id="1.10.3810.10">
    <property type="entry name" value="Biosynthetic peptidoglycan transglycosylase-like"/>
    <property type="match status" value="1"/>
</dbReference>
<evidence type="ECO:0000259" key="16">
    <source>
        <dbReference type="Pfam" id="PF00905"/>
    </source>
</evidence>
<evidence type="ECO:0000256" key="3">
    <source>
        <dbReference type="ARBA" id="ARBA00022645"/>
    </source>
</evidence>
<organism evidence="18 19">
    <name type="scientific">Kitasatospora xanthocidica</name>
    <dbReference type="NCBI Taxonomy" id="83382"/>
    <lineage>
        <taxon>Bacteria</taxon>
        <taxon>Bacillati</taxon>
        <taxon>Actinomycetota</taxon>
        <taxon>Actinomycetes</taxon>
        <taxon>Kitasatosporales</taxon>
        <taxon>Streptomycetaceae</taxon>
        <taxon>Kitasatospora</taxon>
    </lineage>
</organism>
<evidence type="ECO:0000256" key="13">
    <source>
        <dbReference type="ARBA" id="ARBA00049902"/>
    </source>
</evidence>
<evidence type="ECO:0000256" key="14">
    <source>
        <dbReference type="SAM" id="MobiDB-lite"/>
    </source>
</evidence>
<dbReference type="InterPro" id="IPR050396">
    <property type="entry name" value="Glycosyltr_51/Transpeptidase"/>
</dbReference>
<comment type="similarity">
    <text evidence="2">In the N-terminal section; belongs to the glycosyltransferase 51 family.</text>
</comment>
<dbReference type="SUPFAM" id="SSF53955">
    <property type="entry name" value="Lysozyme-like"/>
    <property type="match status" value="1"/>
</dbReference>
<accession>A0A372ZY38</accession>
<keyword evidence="7" id="KW-0378">Hydrolase</keyword>
<keyword evidence="15" id="KW-0812">Transmembrane</keyword>
<feature type="compositionally biased region" description="Gly residues" evidence="14">
    <location>
        <begin position="775"/>
        <end position="789"/>
    </location>
</feature>
<dbReference type="Pfam" id="PF00905">
    <property type="entry name" value="Transpeptidase"/>
    <property type="match status" value="1"/>
</dbReference>
<keyword evidence="4" id="KW-0645">Protease</keyword>
<dbReference type="InterPro" id="IPR012338">
    <property type="entry name" value="Beta-lactam/transpept-like"/>
</dbReference>
<evidence type="ECO:0000256" key="6">
    <source>
        <dbReference type="ARBA" id="ARBA00022679"/>
    </source>
</evidence>
<evidence type="ECO:0000313" key="19">
    <source>
        <dbReference type="Proteomes" id="UP000263377"/>
    </source>
</evidence>
<evidence type="ECO:0000256" key="2">
    <source>
        <dbReference type="ARBA" id="ARBA00007739"/>
    </source>
</evidence>
<dbReference type="InterPro" id="IPR001460">
    <property type="entry name" value="PCN-bd_Tpept"/>
</dbReference>
<gene>
    <name evidence="18" type="ORF">DR950_23895</name>
</gene>
<feature type="compositionally biased region" description="Gly residues" evidence="14">
    <location>
        <begin position="740"/>
        <end position="766"/>
    </location>
</feature>
<name>A0A372ZY38_9ACTN</name>
<dbReference type="PANTHER" id="PTHR32282:SF33">
    <property type="entry name" value="PEPTIDOGLYCAN GLYCOSYLTRANSFERASE"/>
    <property type="match status" value="1"/>
</dbReference>
<dbReference type="InterPro" id="IPR023346">
    <property type="entry name" value="Lysozyme-like_dom_sf"/>
</dbReference>
<dbReference type="Pfam" id="PF00912">
    <property type="entry name" value="Transgly"/>
    <property type="match status" value="1"/>
</dbReference>
<dbReference type="AlphaFoldDB" id="A0A372ZY38"/>
<dbReference type="GO" id="GO:0006508">
    <property type="term" value="P:proteolysis"/>
    <property type="evidence" value="ECO:0007669"/>
    <property type="project" value="UniProtKB-KW"/>
</dbReference>
<dbReference type="GO" id="GO:0008955">
    <property type="term" value="F:peptidoglycan glycosyltransferase activity"/>
    <property type="evidence" value="ECO:0007669"/>
    <property type="project" value="UniProtKB-EC"/>
</dbReference>
<evidence type="ECO:0000256" key="8">
    <source>
        <dbReference type="ARBA" id="ARBA00022960"/>
    </source>
</evidence>
<dbReference type="SUPFAM" id="SSF56601">
    <property type="entry name" value="beta-lactamase/transpeptidase-like"/>
    <property type="match status" value="1"/>
</dbReference>
<keyword evidence="15" id="KW-1133">Transmembrane helix</keyword>
<keyword evidence="9" id="KW-0573">Peptidoglycan synthesis</keyword>
<dbReference type="Gene3D" id="3.40.710.10">
    <property type="entry name" value="DD-peptidase/beta-lactamase superfamily"/>
    <property type="match status" value="1"/>
</dbReference>
<feature type="domain" description="Glycosyl transferase family 51" evidence="17">
    <location>
        <begin position="94"/>
        <end position="278"/>
    </location>
</feature>
<keyword evidence="8" id="KW-0133">Cell shape</keyword>
<feature type="domain" description="Penicillin-binding protein transpeptidase" evidence="16">
    <location>
        <begin position="379"/>
        <end position="646"/>
    </location>
</feature>
<keyword evidence="15" id="KW-0472">Membrane</keyword>
<keyword evidence="10" id="KW-0511">Multifunctional enzyme</keyword>
<dbReference type="GO" id="GO:0030288">
    <property type="term" value="C:outer membrane-bounded periplasmic space"/>
    <property type="evidence" value="ECO:0007669"/>
    <property type="project" value="TreeGrafter"/>
</dbReference>
<dbReference type="EMBL" id="QVIG01000001">
    <property type="protein sequence ID" value="RGD60424.1"/>
    <property type="molecule type" value="Genomic_DNA"/>
</dbReference>
<feature type="region of interest" description="Disordered" evidence="14">
    <location>
        <begin position="698"/>
        <end position="789"/>
    </location>
</feature>
<keyword evidence="5" id="KW-0328">Glycosyltransferase</keyword>
<dbReference type="PANTHER" id="PTHR32282">
    <property type="entry name" value="BINDING PROTEIN TRANSPEPTIDASE, PUTATIVE-RELATED"/>
    <property type="match status" value="1"/>
</dbReference>
<evidence type="ECO:0000256" key="7">
    <source>
        <dbReference type="ARBA" id="ARBA00022801"/>
    </source>
</evidence>
<feature type="region of interest" description="Disordered" evidence="14">
    <location>
        <begin position="1"/>
        <end position="29"/>
    </location>
</feature>
<comment type="similarity">
    <text evidence="1">In the C-terminal section; belongs to the transpeptidase family.</text>
</comment>
<dbReference type="GO" id="GO:0008658">
    <property type="term" value="F:penicillin binding"/>
    <property type="evidence" value="ECO:0007669"/>
    <property type="project" value="InterPro"/>
</dbReference>
<dbReference type="InterPro" id="IPR036950">
    <property type="entry name" value="PBP_transglycosylase"/>
</dbReference>
<evidence type="ECO:0000256" key="4">
    <source>
        <dbReference type="ARBA" id="ARBA00022670"/>
    </source>
</evidence>
<dbReference type="FunFam" id="1.10.3810.10:FF:000001">
    <property type="entry name" value="Penicillin-binding protein 1A"/>
    <property type="match status" value="1"/>
</dbReference>
<evidence type="ECO:0000256" key="12">
    <source>
        <dbReference type="ARBA" id="ARBA00034000"/>
    </source>
</evidence>
<evidence type="ECO:0000259" key="17">
    <source>
        <dbReference type="Pfam" id="PF00912"/>
    </source>
</evidence>
<proteinExistence type="inferred from homology"/>
<protein>
    <submittedName>
        <fullName evidence="18">Penicillin-binding protein</fullName>
    </submittedName>
</protein>
<comment type="catalytic activity">
    <reaction evidence="12">
        <text>Preferential cleavage: (Ac)2-L-Lys-D-Ala-|-D-Ala. Also transpeptidation of peptidyl-alanyl moieties that are N-acyl substituents of D-alanine.</text>
        <dbReference type="EC" id="3.4.16.4"/>
    </reaction>
</comment>
<keyword evidence="6" id="KW-0808">Transferase</keyword>
<evidence type="ECO:0000256" key="15">
    <source>
        <dbReference type="SAM" id="Phobius"/>
    </source>
</evidence>
<dbReference type="InterPro" id="IPR001264">
    <property type="entry name" value="Glyco_trans_51"/>
</dbReference>
<evidence type="ECO:0000256" key="11">
    <source>
        <dbReference type="ARBA" id="ARBA00023316"/>
    </source>
</evidence>
<dbReference type="GO" id="GO:0071555">
    <property type="term" value="P:cell wall organization"/>
    <property type="evidence" value="ECO:0007669"/>
    <property type="project" value="UniProtKB-KW"/>
</dbReference>
<evidence type="ECO:0000313" key="18">
    <source>
        <dbReference type="EMBL" id="RGD60424.1"/>
    </source>
</evidence>
<evidence type="ECO:0000256" key="9">
    <source>
        <dbReference type="ARBA" id="ARBA00022984"/>
    </source>
</evidence>
<keyword evidence="19" id="KW-1185">Reference proteome</keyword>
<comment type="catalytic activity">
    <reaction evidence="13">
        <text>[GlcNAc-(1-&gt;4)-Mur2Ac(oyl-L-Ala-gamma-D-Glu-L-Lys-D-Ala-D-Ala)](n)-di-trans,octa-cis-undecaprenyl diphosphate + beta-D-GlcNAc-(1-&gt;4)-Mur2Ac(oyl-L-Ala-gamma-D-Glu-L-Lys-D-Ala-D-Ala)-di-trans,octa-cis-undecaprenyl diphosphate = [GlcNAc-(1-&gt;4)-Mur2Ac(oyl-L-Ala-gamma-D-Glu-L-Lys-D-Ala-D-Ala)](n+1)-di-trans,octa-cis-undecaprenyl diphosphate + di-trans,octa-cis-undecaprenyl diphosphate + H(+)</text>
        <dbReference type="Rhea" id="RHEA:23708"/>
        <dbReference type="Rhea" id="RHEA-COMP:9602"/>
        <dbReference type="Rhea" id="RHEA-COMP:9603"/>
        <dbReference type="ChEBI" id="CHEBI:15378"/>
        <dbReference type="ChEBI" id="CHEBI:58405"/>
        <dbReference type="ChEBI" id="CHEBI:60033"/>
        <dbReference type="ChEBI" id="CHEBI:78435"/>
        <dbReference type="EC" id="2.4.99.28"/>
    </reaction>
</comment>